<dbReference type="AlphaFoldDB" id="A0A495PK29"/>
<keyword evidence="6" id="KW-0902">Two-component regulatory system</keyword>
<feature type="domain" description="Histidine kinase" evidence="8">
    <location>
        <begin position="194"/>
        <end position="394"/>
    </location>
</feature>
<dbReference type="InterPro" id="IPR036890">
    <property type="entry name" value="HATPase_C_sf"/>
</dbReference>
<reference evidence="9 10" key="1">
    <citation type="submission" date="2018-10" db="EMBL/GenBank/DDBJ databases">
        <title>Genomic Encyclopedia of Archaeal and Bacterial Type Strains, Phase II (KMG-II): from individual species to whole genera.</title>
        <authorList>
            <person name="Goeker M."/>
        </authorList>
    </citation>
    <scope>NUCLEOTIDE SEQUENCE [LARGE SCALE GENOMIC DNA]</scope>
    <source>
        <strain evidence="9 10">DSM 19839</strain>
    </source>
</reference>
<evidence type="ECO:0000256" key="6">
    <source>
        <dbReference type="ARBA" id="ARBA00023012"/>
    </source>
</evidence>
<dbReference type="PANTHER" id="PTHR45453">
    <property type="entry name" value="PHOSPHATE REGULON SENSOR PROTEIN PHOR"/>
    <property type="match status" value="1"/>
</dbReference>
<dbReference type="CDD" id="cd00082">
    <property type="entry name" value="HisKA"/>
    <property type="match status" value="1"/>
</dbReference>
<dbReference type="Gene3D" id="1.10.287.130">
    <property type="match status" value="1"/>
</dbReference>
<protein>
    <recommendedName>
        <fullName evidence="2">histidine kinase</fullName>
        <ecNumber evidence="2">2.7.13.3</ecNumber>
    </recommendedName>
</protein>
<keyword evidence="3" id="KW-0597">Phosphoprotein</keyword>
<dbReference type="Gene3D" id="3.30.565.10">
    <property type="entry name" value="Histidine kinase-like ATPase, C-terminal domain"/>
    <property type="match status" value="1"/>
</dbReference>
<dbReference type="SMART" id="SM00388">
    <property type="entry name" value="HisKA"/>
    <property type="match status" value="1"/>
</dbReference>
<dbReference type="GO" id="GO:0005886">
    <property type="term" value="C:plasma membrane"/>
    <property type="evidence" value="ECO:0007669"/>
    <property type="project" value="TreeGrafter"/>
</dbReference>
<evidence type="ECO:0000256" key="3">
    <source>
        <dbReference type="ARBA" id="ARBA00022553"/>
    </source>
</evidence>
<keyword evidence="4" id="KW-0808">Transferase</keyword>
<gene>
    <name evidence="9" type="ORF">BC962_2297</name>
</gene>
<dbReference type="Proteomes" id="UP000276282">
    <property type="component" value="Unassembled WGS sequence"/>
</dbReference>
<dbReference type="SUPFAM" id="SSF47384">
    <property type="entry name" value="Homodimeric domain of signal transducing histidine kinase"/>
    <property type="match status" value="1"/>
</dbReference>
<accession>A0A495PK29</accession>
<dbReference type="GO" id="GO:0016036">
    <property type="term" value="P:cellular response to phosphate starvation"/>
    <property type="evidence" value="ECO:0007669"/>
    <property type="project" value="TreeGrafter"/>
</dbReference>
<dbReference type="Pfam" id="PF00512">
    <property type="entry name" value="HisKA"/>
    <property type="match status" value="1"/>
</dbReference>
<dbReference type="InterPro" id="IPR003594">
    <property type="entry name" value="HATPase_dom"/>
</dbReference>
<dbReference type="InterPro" id="IPR036097">
    <property type="entry name" value="HisK_dim/P_sf"/>
</dbReference>
<evidence type="ECO:0000313" key="10">
    <source>
        <dbReference type="Proteomes" id="UP000276282"/>
    </source>
</evidence>
<dbReference type="GO" id="GO:0004721">
    <property type="term" value="F:phosphoprotein phosphatase activity"/>
    <property type="evidence" value="ECO:0007669"/>
    <property type="project" value="TreeGrafter"/>
</dbReference>
<dbReference type="EC" id="2.7.13.3" evidence="2"/>
<dbReference type="SMART" id="SM00387">
    <property type="entry name" value="HATPase_c"/>
    <property type="match status" value="1"/>
</dbReference>
<dbReference type="InterPro" id="IPR003661">
    <property type="entry name" value="HisK_dim/P_dom"/>
</dbReference>
<evidence type="ECO:0000313" key="9">
    <source>
        <dbReference type="EMBL" id="RKS50527.1"/>
    </source>
</evidence>
<keyword evidence="10" id="KW-1185">Reference proteome</keyword>
<keyword evidence="7" id="KW-0472">Membrane</keyword>
<dbReference type="InterPro" id="IPR005467">
    <property type="entry name" value="His_kinase_dom"/>
</dbReference>
<dbReference type="PROSITE" id="PS50109">
    <property type="entry name" value="HIS_KIN"/>
    <property type="match status" value="1"/>
</dbReference>
<organism evidence="9 10">
    <name type="scientific">Gillisia mitskevichiae</name>
    <dbReference type="NCBI Taxonomy" id="270921"/>
    <lineage>
        <taxon>Bacteria</taxon>
        <taxon>Pseudomonadati</taxon>
        <taxon>Bacteroidota</taxon>
        <taxon>Flavobacteriia</taxon>
        <taxon>Flavobacteriales</taxon>
        <taxon>Flavobacteriaceae</taxon>
        <taxon>Gillisia</taxon>
    </lineage>
</organism>
<comment type="catalytic activity">
    <reaction evidence="1">
        <text>ATP + protein L-histidine = ADP + protein N-phospho-L-histidine.</text>
        <dbReference type="EC" id="2.7.13.3"/>
    </reaction>
</comment>
<dbReference type="EMBL" id="RBLG01000003">
    <property type="protein sequence ID" value="RKS50527.1"/>
    <property type="molecule type" value="Genomic_DNA"/>
</dbReference>
<dbReference type="GO" id="GO:0000155">
    <property type="term" value="F:phosphorelay sensor kinase activity"/>
    <property type="evidence" value="ECO:0007669"/>
    <property type="project" value="InterPro"/>
</dbReference>
<evidence type="ECO:0000256" key="7">
    <source>
        <dbReference type="SAM" id="Phobius"/>
    </source>
</evidence>
<dbReference type="SUPFAM" id="SSF55874">
    <property type="entry name" value="ATPase domain of HSP90 chaperone/DNA topoisomerase II/histidine kinase"/>
    <property type="match status" value="1"/>
</dbReference>
<dbReference type="OrthoDB" id="1522504at2"/>
<proteinExistence type="predicted"/>
<name>A0A495PK29_9FLAO</name>
<dbReference type="PANTHER" id="PTHR45453:SF1">
    <property type="entry name" value="PHOSPHATE REGULON SENSOR PROTEIN PHOR"/>
    <property type="match status" value="1"/>
</dbReference>
<evidence type="ECO:0000256" key="2">
    <source>
        <dbReference type="ARBA" id="ARBA00012438"/>
    </source>
</evidence>
<keyword evidence="7" id="KW-0812">Transmembrane</keyword>
<sequence length="394" mass="45925">MIASTIALYFYTKNLLKNEVEEELFSTEARIESAIKINDISFSLPPVIEVVEVKELEELFLKDTLIYDPSQNEDEVFRELSTFKRINGKNYRITVRNLVVESKDILIAIDVSYFIIILLVFLFLFYSNVEGNRKLWFPFFKNLEAMKNFSVKSEKQIVLVDSDILEFQELSNEISLLTNKVQDDYQNLKQLTEDVSHEMQTPLAIMQAKIENIINTNKIDDDQYKLFSSLQKDIQRLKQLIKRLTLLTKIENNQFINIDKVDIAASLGKTIQNFKELFNLEIGFQYKHPLFVSMDPYLVEVLCNNLISNAVKHDVKKDEILVSCSHNSMIISNSGEKQIENPEKLFNRFYRESKSNQSTGLGLAIVKKICDLYGFEISYKFHDARHIFTVNFRI</sequence>
<evidence type="ECO:0000256" key="4">
    <source>
        <dbReference type="ARBA" id="ARBA00022679"/>
    </source>
</evidence>
<dbReference type="InterPro" id="IPR050351">
    <property type="entry name" value="BphY/WalK/GraS-like"/>
</dbReference>
<feature type="transmembrane region" description="Helical" evidence="7">
    <location>
        <begin position="105"/>
        <end position="126"/>
    </location>
</feature>
<evidence type="ECO:0000256" key="5">
    <source>
        <dbReference type="ARBA" id="ARBA00022777"/>
    </source>
</evidence>
<keyword evidence="5" id="KW-0418">Kinase</keyword>
<dbReference type="Pfam" id="PF02518">
    <property type="entry name" value="HATPase_c"/>
    <property type="match status" value="1"/>
</dbReference>
<evidence type="ECO:0000256" key="1">
    <source>
        <dbReference type="ARBA" id="ARBA00000085"/>
    </source>
</evidence>
<evidence type="ECO:0000259" key="8">
    <source>
        <dbReference type="PROSITE" id="PS50109"/>
    </source>
</evidence>
<keyword evidence="7" id="KW-1133">Transmembrane helix</keyword>
<comment type="caution">
    <text evidence="9">The sequence shown here is derived from an EMBL/GenBank/DDBJ whole genome shotgun (WGS) entry which is preliminary data.</text>
</comment>